<evidence type="ECO:0000256" key="2">
    <source>
        <dbReference type="SAM" id="Phobius"/>
    </source>
</evidence>
<feature type="region of interest" description="Disordered" evidence="1">
    <location>
        <begin position="238"/>
        <end position="271"/>
    </location>
</feature>
<accession>A0ABX1F228</accession>
<dbReference type="EMBL" id="JAAVTX010000005">
    <property type="protein sequence ID" value="NKE46388.1"/>
    <property type="molecule type" value="Genomic_DNA"/>
</dbReference>
<dbReference type="RefSeq" id="WP_168050935.1">
    <property type="nucleotide sequence ID" value="NZ_JAATJR010000005.1"/>
</dbReference>
<evidence type="ECO:0000313" key="4">
    <source>
        <dbReference type="Proteomes" id="UP000765160"/>
    </source>
</evidence>
<proteinExistence type="predicted"/>
<sequence length="370" mass="38194">MQTFPSDTLPAPTRQSLIDSLRDLGWQTLRQAPAAGRPSLDGPLILAHPAHGIALLDLAPDNHGEVAGALRRRLESAGLETGGLPIIHRVLGPGDDWRLTGILDQAFAEAPALDPPDDDGTGKDWIGQVQHALRPEPPARPRYPALPVVRRQVARAGPLRLFWGGLLGCVGLAALVLQWLGPPPPPAPPPPAPAVQPQQATPQPAEPLRAVAAPARVQPPAPASGAPVAAPVAAPAAAPTGMPAEASPASLPLPPPEAPPLPATGAAQADEAPPEGSVALRVFVHHASGGSGSAAAAIAARAARFGGSVEIRPVPATPPMREVRYFRASDEVLAQRLAAALGGGWRLHDLTRFTPRPSPGTLEVWLSAEE</sequence>
<keyword evidence="2" id="KW-0472">Membrane</keyword>
<feature type="compositionally biased region" description="Low complexity" evidence="1">
    <location>
        <begin position="195"/>
        <end position="205"/>
    </location>
</feature>
<feature type="transmembrane region" description="Helical" evidence="2">
    <location>
        <begin position="161"/>
        <end position="181"/>
    </location>
</feature>
<keyword evidence="4" id="KW-1185">Reference proteome</keyword>
<organism evidence="3 4">
    <name type="scientific">Falsiroseomonas frigidaquae</name>
    <dbReference type="NCBI Taxonomy" id="487318"/>
    <lineage>
        <taxon>Bacteria</taxon>
        <taxon>Pseudomonadati</taxon>
        <taxon>Pseudomonadota</taxon>
        <taxon>Alphaproteobacteria</taxon>
        <taxon>Acetobacterales</taxon>
        <taxon>Roseomonadaceae</taxon>
        <taxon>Falsiroseomonas</taxon>
    </lineage>
</organism>
<evidence type="ECO:0000256" key="1">
    <source>
        <dbReference type="SAM" id="MobiDB-lite"/>
    </source>
</evidence>
<feature type="compositionally biased region" description="Low complexity" evidence="1">
    <location>
        <begin position="238"/>
        <end position="250"/>
    </location>
</feature>
<protein>
    <recommendedName>
        <fullName evidence="5">LytR/CpsA/Psr regulator C-terminal domain-containing protein</fullName>
    </recommendedName>
</protein>
<evidence type="ECO:0008006" key="5">
    <source>
        <dbReference type="Google" id="ProtNLM"/>
    </source>
</evidence>
<keyword evidence="2" id="KW-0812">Transmembrane</keyword>
<evidence type="ECO:0000313" key="3">
    <source>
        <dbReference type="EMBL" id="NKE46388.1"/>
    </source>
</evidence>
<comment type="caution">
    <text evidence="3">The sequence shown here is derived from an EMBL/GenBank/DDBJ whole genome shotgun (WGS) entry which is preliminary data.</text>
</comment>
<feature type="compositionally biased region" description="Pro residues" evidence="1">
    <location>
        <begin position="251"/>
        <end position="262"/>
    </location>
</feature>
<feature type="region of interest" description="Disordered" evidence="1">
    <location>
        <begin position="185"/>
        <end position="205"/>
    </location>
</feature>
<name>A0ABX1F228_9PROT</name>
<reference evidence="3 4" key="1">
    <citation type="submission" date="2020-03" db="EMBL/GenBank/DDBJ databases">
        <title>Roseomonas selenitidurans sp. nov. isolated from soil.</title>
        <authorList>
            <person name="Liu H."/>
        </authorList>
    </citation>
    <scope>NUCLEOTIDE SEQUENCE [LARGE SCALE GENOMIC DNA]</scope>
    <source>
        <strain evidence="3 4">JCM 15073</strain>
    </source>
</reference>
<feature type="compositionally biased region" description="Pro residues" evidence="1">
    <location>
        <begin position="185"/>
        <end position="194"/>
    </location>
</feature>
<dbReference type="Proteomes" id="UP000765160">
    <property type="component" value="Unassembled WGS sequence"/>
</dbReference>
<keyword evidence="2" id="KW-1133">Transmembrane helix</keyword>
<gene>
    <name evidence="3" type="ORF">HB662_16520</name>
</gene>